<accession>A0ABT9B7Z5</accession>
<evidence type="ECO:0000313" key="2">
    <source>
        <dbReference type="Proteomes" id="UP001176429"/>
    </source>
</evidence>
<reference evidence="1" key="1">
    <citation type="submission" date="2023-07" db="EMBL/GenBank/DDBJ databases">
        <authorList>
            <person name="Kim M.K."/>
        </authorList>
    </citation>
    <scope>NUCLEOTIDE SEQUENCE</scope>
    <source>
        <strain evidence="1">ASUV-10-1</strain>
    </source>
</reference>
<sequence length="796" mass="86817">MPDVKLYLNEQLADTSGAVKIALAKVVADFRNPTKKTGAYSYTIKLPKSAVNRRIFAHEDDAAMLGKFRQTYAARLEVGGVTLIAGTFNHNSNEPAAFVGNITGDHLRRKLGDVLGDKKLRELTTFEKLDFNGDPSILASLTKPALYWAPGGRPSGDGNWSEVCFPYVYDSFARLRNLHGVPLNYERFGVSHFAGSVVENIAADSEYTLAGTILDKPEWRKLTLLYSNEDGQDPPYNYGKLAVGSADMAFTNTAEDEDGGDYWIVVCNPGSMDTLTTVSGDQAQQFGADGVLSPKFSGDYDIRFTWQARVVDTKQTGYPAQAHKAIAVFRDLSDGDTIDRPWGAIAYADFNAENVLDSSCLISNVTSSVAGSGSAGDSGYDSSGNLKANIIRLEAGHQYRLQIYLAVPKGNRTEFSGMNASSVYGNVVYVAACNGPLLLDPARFLPDMTQAAFLSGIFRLFNLFYDLDEATKVLTLYTADEYYAANAANVIDLSGHCDPRTFNESPFTEAELGQMFSKFAEDGDFMSLRTDLLAYANKDAEAAATELPFAALGFVEVPVRRYEMDAQYTVSKVADGIDLVPCILPDADVANSALLSDYAAEANFAHKPRLALYEQSAINGPLWQSSYGNVNVTPPDPLNHEGLYLKRAVLTGDFFQAHPIPRPRLTFFGPGQPVRYKIVEDVPRRLVSLVRSTDPNIYTLSDPDFLVLSVTSTNVSLAIDVDAANAFYGEVYRSNRLLARHSHTVDGVSKMDASLYARLDGRGIVRIGSGYYVLSGISGYEVGGDSAKIELYVQVI</sequence>
<dbReference type="RefSeq" id="WP_305005636.1">
    <property type="nucleotide sequence ID" value="NZ_JAUQSY010000003.1"/>
</dbReference>
<comment type="caution">
    <text evidence="1">The sequence shown here is derived from an EMBL/GenBank/DDBJ whole genome shotgun (WGS) entry which is preliminary data.</text>
</comment>
<dbReference type="EMBL" id="JAUQSY010000003">
    <property type="protein sequence ID" value="MDO7874323.1"/>
    <property type="molecule type" value="Genomic_DNA"/>
</dbReference>
<evidence type="ECO:0000313" key="1">
    <source>
        <dbReference type="EMBL" id="MDO7874323.1"/>
    </source>
</evidence>
<gene>
    <name evidence="1" type="ORF">Q5H93_06230</name>
</gene>
<protein>
    <submittedName>
        <fullName evidence="1">Uncharacterized protein</fullName>
    </submittedName>
</protein>
<name>A0ABT9B7Z5_9BACT</name>
<organism evidence="1 2">
    <name type="scientific">Hymenobacter aranciens</name>
    <dbReference type="NCBI Taxonomy" id="3063996"/>
    <lineage>
        <taxon>Bacteria</taxon>
        <taxon>Pseudomonadati</taxon>
        <taxon>Bacteroidota</taxon>
        <taxon>Cytophagia</taxon>
        <taxon>Cytophagales</taxon>
        <taxon>Hymenobacteraceae</taxon>
        <taxon>Hymenobacter</taxon>
    </lineage>
</organism>
<proteinExistence type="predicted"/>
<keyword evidence="2" id="KW-1185">Reference proteome</keyword>
<dbReference type="Proteomes" id="UP001176429">
    <property type="component" value="Unassembled WGS sequence"/>
</dbReference>